<evidence type="ECO:0000313" key="2">
    <source>
        <dbReference type="Proteomes" id="UP001432059"/>
    </source>
</evidence>
<proteinExistence type="predicted"/>
<name>A0AAU0F0Q7_9FLAO</name>
<protein>
    <recommendedName>
        <fullName evidence="3">PD-(D/E)XK nuclease superfamily protein</fullName>
    </recommendedName>
</protein>
<organism evidence="1 2">
    <name type="scientific">Bergeyella porcorum</name>
    <dbReference type="NCBI Taxonomy" id="1735111"/>
    <lineage>
        <taxon>Bacteria</taxon>
        <taxon>Pseudomonadati</taxon>
        <taxon>Bacteroidota</taxon>
        <taxon>Flavobacteriia</taxon>
        <taxon>Flavobacteriales</taxon>
        <taxon>Weeksellaceae</taxon>
        <taxon>Bergeyella</taxon>
    </lineage>
</organism>
<dbReference type="AlphaFoldDB" id="A0AAU0F0Q7"/>
<dbReference type="EMBL" id="CP136426">
    <property type="protein sequence ID" value="WOC52282.1"/>
    <property type="molecule type" value="Genomic_DNA"/>
</dbReference>
<dbReference type="Proteomes" id="UP001432059">
    <property type="component" value="Chromosome"/>
</dbReference>
<reference evidence="1" key="1">
    <citation type="submission" date="2023-10" db="EMBL/GenBank/DDBJ databases">
        <title>Characterization and whole genome sequencing of a novel strain of Bergeyella porcorum QD2021 isolated from pig.</title>
        <authorList>
            <person name="Liu G."/>
            <person name="Chen C."/>
            <person name="Han X."/>
        </authorList>
    </citation>
    <scope>NUCLEOTIDE SEQUENCE</scope>
    <source>
        <strain evidence="1">QD2021</strain>
    </source>
</reference>
<dbReference type="KEGG" id="bpor:BPO_1635"/>
<gene>
    <name evidence="1" type="ORF">BPO_1635</name>
</gene>
<keyword evidence="2" id="KW-1185">Reference proteome</keyword>
<dbReference type="Pfam" id="PF14281">
    <property type="entry name" value="PDDEXK_4"/>
    <property type="match status" value="1"/>
</dbReference>
<evidence type="ECO:0000313" key="1">
    <source>
        <dbReference type="EMBL" id="WOC52282.1"/>
    </source>
</evidence>
<accession>A0AAU0F0Q7</accession>
<dbReference type="RefSeq" id="WP_327983750.1">
    <property type="nucleotide sequence ID" value="NZ_CP136426.1"/>
</dbReference>
<sequence length="382" mass="44869">MELINKIKKSPLFQLSLSSRELFHSNFIYWLGDIYREDFFQFWKEKLNLEQTEIKKIDREKEHIDITIVLDDDKEIIVENKVKSTPTKEQLKKYESRGDYFVLLTVFDNREIAKETNWHFISYKDLKEGFLDKIRVKGDDALYHQALINDYRVVIDFMTEIFEDLKKSYNDLGYFDIIESNRGDLEKLRFSDAYLKHYAQLLAENIKKIISDSMGEYRLIDCHWDYEQCKVGNVRIVPEFTNSSAAVSMKYVLKNHITAPIALGVQLQSNQLRFFVESLNKADVLDVAEKLYANNQWHSEVCVGKILKMTNVSLLGKGRGKKNDKIGFNSYGTGIHKNVFVYKYVDLKKIKKEIRSNEIVEIFINAIKYIDDNKGELIKIID</sequence>
<dbReference type="InterPro" id="IPR029470">
    <property type="entry name" value="PDDEXK_4"/>
</dbReference>
<evidence type="ECO:0008006" key="3">
    <source>
        <dbReference type="Google" id="ProtNLM"/>
    </source>
</evidence>